<evidence type="ECO:0000313" key="5">
    <source>
        <dbReference type="EMBL" id="KAJ8901552.1"/>
    </source>
</evidence>
<keyword evidence="6" id="KW-1185">Reference proteome</keyword>
<dbReference type="InterPro" id="IPR006671">
    <property type="entry name" value="Cyclin_N"/>
</dbReference>
<keyword evidence="1 2" id="KW-0195">Cyclin</keyword>
<feature type="compositionally biased region" description="Basic residues" evidence="3">
    <location>
        <begin position="358"/>
        <end position="367"/>
    </location>
</feature>
<dbReference type="GO" id="GO:0016538">
    <property type="term" value="F:cyclin-dependent protein serine/threonine kinase regulator activity"/>
    <property type="evidence" value="ECO:0007669"/>
    <property type="project" value="InterPro"/>
</dbReference>
<evidence type="ECO:0000259" key="4">
    <source>
        <dbReference type="SMART" id="SM00385"/>
    </source>
</evidence>
<dbReference type="SMART" id="SM00385">
    <property type="entry name" value="CYCLIN"/>
    <property type="match status" value="1"/>
</dbReference>
<name>A0AAV8UK45_9RHOD</name>
<feature type="region of interest" description="Disordered" evidence="3">
    <location>
        <begin position="285"/>
        <end position="367"/>
    </location>
</feature>
<organism evidence="5 6">
    <name type="scientific">Rhodosorus marinus</name>
    <dbReference type="NCBI Taxonomy" id="101924"/>
    <lineage>
        <taxon>Eukaryota</taxon>
        <taxon>Rhodophyta</taxon>
        <taxon>Stylonematophyceae</taxon>
        <taxon>Stylonematales</taxon>
        <taxon>Stylonemataceae</taxon>
        <taxon>Rhodosorus</taxon>
    </lineage>
</organism>
<sequence>MSCYATSSQRSVWSFSKDEIVQRRKVSRNRALTRINAKGLENDAISVEQERTLLCYYERRIVNIVKSMKLPTKSAATAVSYFKRFFLDRSIMDFNPSVVTLSAIYAAFKVEETVVEAQVLCEQAPTDGNVAEEIPASVILSVELGFFEALKFQLVCFHPYRSLEALIKQLLDSAQDRDRAAEIGKVAREIITTTAIHTDLQFRYPPAKIALGTLKDAALRIKESLDMTGLLKLILEKERGGIELLNELESEVDEIVKELRSCSSYIVEAGNHELMADMERRRRRCSLPENDPQSDVYKRKEKKIAEKRERRHAKKARRAEKKVRRERAELTGVPLEEDDEDDSSEDDESDVQVDRPPSPKRAKTSVA</sequence>
<evidence type="ECO:0000256" key="1">
    <source>
        <dbReference type="ARBA" id="ARBA00023127"/>
    </source>
</evidence>
<comment type="similarity">
    <text evidence="2">Belongs to the cyclin family.</text>
</comment>
<evidence type="ECO:0000256" key="3">
    <source>
        <dbReference type="SAM" id="MobiDB-lite"/>
    </source>
</evidence>
<reference evidence="5 6" key="1">
    <citation type="journal article" date="2023" name="Nat. Commun.">
        <title>Origin of minicircular mitochondrial genomes in red algae.</title>
        <authorList>
            <person name="Lee Y."/>
            <person name="Cho C.H."/>
            <person name="Lee Y.M."/>
            <person name="Park S.I."/>
            <person name="Yang J.H."/>
            <person name="West J.A."/>
            <person name="Bhattacharya D."/>
            <person name="Yoon H.S."/>
        </authorList>
    </citation>
    <scope>NUCLEOTIDE SEQUENCE [LARGE SCALE GENOMIC DNA]</scope>
    <source>
        <strain evidence="5 6">CCMP1338</strain>
        <tissue evidence="5">Whole cell</tissue>
    </source>
</reference>
<dbReference type="EMBL" id="JAMWBK010000010">
    <property type="protein sequence ID" value="KAJ8901552.1"/>
    <property type="molecule type" value="Genomic_DNA"/>
</dbReference>
<dbReference type="InterPro" id="IPR043198">
    <property type="entry name" value="Cyclin/Ssn8"/>
</dbReference>
<comment type="caution">
    <text evidence="5">The sequence shown here is derived from an EMBL/GenBank/DDBJ whole genome shotgun (WGS) entry which is preliminary data.</text>
</comment>
<dbReference type="Pfam" id="PF16899">
    <property type="entry name" value="Cyclin_C_2"/>
    <property type="match status" value="1"/>
</dbReference>
<accession>A0AAV8UK45</accession>
<evidence type="ECO:0000313" key="6">
    <source>
        <dbReference type="Proteomes" id="UP001157974"/>
    </source>
</evidence>
<proteinExistence type="inferred from homology"/>
<protein>
    <recommendedName>
        <fullName evidence="4">Cyclin-like domain-containing protein</fullName>
    </recommendedName>
</protein>
<dbReference type="GO" id="GO:0006357">
    <property type="term" value="P:regulation of transcription by RNA polymerase II"/>
    <property type="evidence" value="ECO:0007669"/>
    <property type="project" value="InterPro"/>
</dbReference>
<feature type="domain" description="Cyclin-like" evidence="4">
    <location>
        <begin position="59"/>
        <end position="148"/>
    </location>
</feature>
<dbReference type="InterPro" id="IPR031658">
    <property type="entry name" value="Cyclin_C_2"/>
</dbReference>
<dbReference type="PANTHER" id="PTHR10026">
    <property type="entry name" value="CYCLIN"/>
    <property type="match status" value="1"/>
</dbReference>
<dbReference type="Gene3D" id="1.10.472.10">
    <property type="entry name" value="Cyclin-like"/>
    <property type="match status" value="2"/>
</dbReference>
<gene>
    <name evidence="5" type="ORF">NDN08_003761</name>
</gene>
<dbReference type="CDD" id="cd20524">
    <property type="entry name" value="CYCLIN_CCNH_rpt1"/>
    <property type="match status" value="1"/>
</dbReference>
<feature type="compositionally biased region" description="Acidic residues" evidence="3">
    <location>
        <begin position="335"/>
        <end position="351"/>
    </location>
</feature>
<dbReference type="SUPFAM" id="SSF47954">
    <property type="entry name" value="Cyclin-like"/>
    <property type="match status" value="2"/>
</dbReference>
<dbReference type="InterPro" id="IPR013763">
    <property type="entry name" value="Cyclin-like_dom"/>
</dbReference>
<dbReference type="InterPro" id="IPR036915">
    <property type="entry name" value="Cyclin-like_sf"/>
</dbReference>
<dbReference type="Proteomes" id="UP001157974">
    <property type="component" value="Unassembled WGS sequence"/>
</dbReference>
<dbReference type="Pfam" id="PF00134">
    <property type="entry name" value="Cyclin_N"/>
    <property type="match status" value="1"/>
</dbReference>
<evidence type="ECO:0000256" key="2">
    <source>
        <dbReference type="RuleBase" id="RU000383"/>
    </source>
</evidence>
<dbReference type="AlphaFoldDB" id="A0AAV8UK45"/>
<feature type="compositionally biased region" description="Basic residues" evidence="3">
    <location>
        <begin position="309"/>
        <end position="325"/>
    </location>
</feature>